<name>A0A2N9FPT2_FAGSY</name>
<evidence type="ECO:0008006" key="3">
    <source>
        <dbReference type="Google" id="ProtNLM"/>
    </source>
</evidence>
<dbReference type="PANTHER" id="PTHR33223">
    <property type="entry name" value="CCHC-TYPE DOMAIN-CONTAINING PROTEIN"/>
    <property type="match status" value="1"/>
</dbReference>
<accession>A0A2N9FPT2</accession>
<dbReference type="EMBL" id="OIVN01001048">
    <property type="protein sequence ID" value="SPC89193.1"/>
    <property type="molecule type" value="Genomic_DNA"/>
</dbReference>
<protein>
    <recommendedName>
        <fullName evidence="3">Retrotransposon gag domain-containing protein</fullName>
    </recommendedName>
</protein>
<reference evidence="2" key="1">
    <citation type="submission" date="2018-02" db="EMBL/GenBank/DDBJ databases">
        <authorList>
            <person name="Cohen D.B."/>
            <person name="Kent A.D."/>
        </authorList>
    </citation>
    <scope>NUCLEOTIDE SEQUENCE</scope>
</reference>
<organism evidence="2">
    <name type="scientific">Fagus sylvatica</name>
    <name type="common">Beechnut</name>
    <dbReference type="NCBI Taxonomy" id="28930"/>
    <lineage>
        <taxon>Eukaryota</taxon>
        <taxon>Viridiplantae</taxon>
        <taxon>Streptophyta</taxon>
        <taxon>Embryophyta</taxon>
        <taxon>Tracheophyta</taxon>
        <taxon>Spermatophyta</taxon>
        <taxon>Magnoliopsida</taxon>
        <taxon>eudicotyledons</taxon>
        <taxon>Gunneridae</taxon>
        <taxon>Pentapetalae</taxon>
        <taxon>rosids</taxon>
        <taxon>fabids</taxon>
        <taxon>Fagales</taxon>
        <taxon>Fagaceae</taxon>
        <taxon>Fagus</taxon>
    </lineage>
</organism>
<evidence type="ECO:0000256" key="1">
    <source>
        <dbReference type="SAM" id="MobiDB-lite"/>
    </source>
</evidence>
<proteinExistence type="predicted"/>
<dbReference type="AlphaFoldDB" id="A0A2N9FPT2"/>
<gene>
    <name evidence="2" type="ORF">FSB_LOCUS17075</name>
</gene>
<sequence>MFESVIKGYLREFSKRLTKIEEAQKKNSRIEDEERRNEEEKSKAAIERSKEFKVFTKKDPSQLPPKFVILETDRFSGIGDPKQHLRQYLNFVKINGLNKQQVLQAFPLSLAGSTSNWPKEKYQVNMVMKGLLPVYYNRMFASPIMDFEQLCNSEMRIENSVDNGQLDKRGGRISVTPEKTFRSSSKTPNIQANINVVQPNQYQYQCPPQHQYQNAYPNPSRQGPKLKRHFDPMGTPLSKVFEHMCKRGHLKPLDLTPYPDPLLKNWNMNLYCLFHQKTGHSTNECTRLKHEIQDLIDNDVIPKPRLTNQPNMYQNPLLNYQRTPPPNQINFIEVRQEDWMLAIDDEARDDLEEEAHNTSWYVEDITEIEEARCLTRGGRHFKPTYLEEDYPRDAILKALAGKEVPMDTTPEKILSIMGVTTNKSTIIFITKDLPPEGGDHNRALYVIIDCMGSKVSKVLVDNGSSINVCPMRIAIRIGRACMHSLGIVPSTVHWKLKLLWKGGVLTILGMGLGKFNKGIKKLPEVYNQDAKCKYDLGYKEEMGEMPKNKHTLNGNFVKPGEDFPYYGFPEPRGGKPRFEIFFKTQLTLEDKASIKDKAHVEDKADED</sequence>
<evidence type="ECO:0000313" key="2">
    <source>
        <dbReference type="EMBL" id="SPC89193.1"/>
    </source>
</evidence>
<dbReference type="PANTHER" id="PTHR33223:SF8">
    <property type="entry name" value="OS04G0172440 PROTEIN"/>
    <property type="match status" value="1"/>
</dbReference>
<feature type="region of interest" description="Disordered" evidence="1">
    <location>
        <begin position="24"/>
        <end position="43"/>
    </location>
</feature>